<feature type="region of interest" description="Disordered" evidence="1">
    <location>
        <begin position="101"/>
        <end position="137"/>
    </location>
</feature>
<evidence type="ECO:0000256" key="1">
    <source>
        <dbReference type="SAM" id="MobiDB-lite"/>
    </source>
</evidence>
<dbReference type="AlphaFoldDB" id="A0A0S4KIK1"/>
<sequence>MGQGCSSASPDTVSDEVACESVAEAPLRVQRPNPLSGAEAVAVSPNANVHATLHNLAIRDEFRLRAQQKVVADRLERSRQHHILPPCSNNRVRTPRHLTHSSQASSLETSHMTISASTPRNTSSLNYSQSSFCVSAN</sequence>
<gene>
    <name evidence="2" type="ORF">BSAL_21450</name>
</gene>
<name>A0A0S4KIK1_BODSA</name>
<reference evidence="3" key="1">
    <citation type="submission" date="2015-09" db="EMBL/GenBank/DDBJ databases">
        <authorList>
            <consortium name="Pathogen Informatics"/>
        </authorList>
    </citation>
    <scope>NUCLEOTIDE SEQUENCE [LARGE SCALE GENOMIC DNA]</scope>
    <source>
        <strain evidence="3">Lake Konstanz</strain>
    </source>
</reference>
<keyword evidence="3" id="KW-1185">Reference proteome</keyword>
<organism evidence="2 3">
    <name type="scientific">Bodo saltans</name>
    <name type="common">Flagellated protozoan</name>
    <dbReference type="NCBI Taxonomy" id="75058"/>
    <lineage>
        <taxon>Eukaryota</taxon>
        <taxon>Discoba</taxon>
        <taxon>Euglenozoa</taxon>
        <taxon>Kinetoplastea</taxon>
        <taxon>Metakinetoplastina</taxon>
        <taxon>Eubodonida</taxon>
        <taxon>Bodonidae</taxon>
        <taxon>Bodo</taxon>
    </lineage>
</organism>
<evidence type="ECO:0000313" key="3">
    <source>
        <dbReference type="Proteomes" id="UP000051952"/>
    </source>
</evidence>
<dbReference type="EMBL" id="CYKH01001741">
    <property type="protein sequence ID" value="CUI14972.1"/>
    <property type="molecule type" value="Genomic_DNA"/>
</dbReference>
<proteinExistence type="predicted"/>
<accession>A0A0S4KIK1</accession>
<dbReference type="Proteomes" id="UP000051952">
    <property type="component" value="Unassembled WGS sequence"/>
</dbReference>
<dbReference type="VEuPathDB" id="TriTrypDB:BSAL_21450"/>
<protein>
    <submittedName>
        <fullName evidence="2">Uncharacterized protein</fullName>
    </submittedName>
</protein>
<evidence type="ECO:0000313" key="2">
    <source>
        <dbReference type="EMBL" id="CUI14972.1"/>
    </source>
</evidence>